<protein>
    <recommendedName>
        <fullName evidence="5">Mitochondrial outer membrane protein OM14 C-terminal domain-containing protein</fullName>
    </recommendedName>
</protein>
<evidence type="ECO:0000313" key="4">
    <source>
        <dbReference type="Proteomes" id="UP000664169"/>
    </source>
</evidence>
<feature type="region of interest" description="Disordered" evidence="1">
    <location>
        <begin position="1"/>
        <end position="107"/>
    </location>
</feature>
<sequence>MSYAEIASKGPKQTPEESRRIAAPAPPQIIPNESAPSNNVSVDVDSAHVSTVVPEYSGETDTQKQRLQHEAEEAEASARKRFQEAEDKASKEYQKGKSTTKKGAKEARDAIKHAGHELEENKDNPVVIGNAIIWTVIAATLGYNAYKQHSEGRLDWKMAGTWAGVVGLFAGADYYVSQ</sequence>
<dbReference type="GO" id="GO:1990593">
    <property type="term" value="F:nascent polypeptide-associated complex binding"/>
    <property type="evidence" value="ECO:0007669"/>
    <property type="project" value="InterPro"/>
</dbReference>
<keyword evidence="2" id="KW-0472">Membrane</keyword>
<keyword evidence="2" id="KW-1133">Transmembrane helix</keyword>
<name>A0A8H3IHV4_9LECA</name>
<dbReference type="OrthoDB" id="5422928at2759"/>
<keyword evidence="4" id="KW-1185">Reference proteome</keyword>
<comment type="caution">
    <text evidence="3">The sequence shown here is derived from an EMBL/GenBank/DDBJ whole genome shotgun (WGS) entry which is preliminary data.</text>
</comment>
<dbReference type="InterPro" id="IPR039454">
    <property type="entry name" value="OM14"/>
</dbReference>
<accession>A0A8H3IHV4</accession>
<proteinExistence type="predicted"/>
<keyword evidence="2" id="KW-0812">Transmembrane</keyword>
<dbReference type="GO" id="GO:0005741">
    <property type="term" value="C:mitochondrial outer membrane"/>
    <property type="evidence" value="ECO:0007669"/>
    <property type="project" value="InterPro"/>
</dbReference>
<feature type="transmembrane region" description="Helical" evidence="2">
    <location>
        <begin position="126"/>
        <end position="146"/>
    </location>
</feature>
<feature type="compositionally biased region" description="Basic and acidic residues" evidence="1">
    <location>
        <begin position="61"/>
        <end position="95"/>
    </location>
</feature>
<dbReference type="GO" id="GO:0006626">
    <property type="term" value="P:protein targeting to mitochondrion"/>
    <property type="evidence" value="ECO:0007669"/>
    <property type="project" value="TreeGrafter"/>
</dbReference>
<evidence type="ECO:0000313" key="3">
    <source>
        <dbReference type="EMBL" id="CAF9928582.1"/>
    </source>
</evidence>
<evidence type="ECO:0000256" key="2">
    <source>
        <dbReference type="SAM" id="Phobius"/>
    </source>
</evidence>
<evidence type="ECO:0000256" key="1">
    <source>
        <dbReference type="SAM" id="MobiDB-lite"/>
    </source>
</evidence>
<dbReference type="Proteomes" id="UP000664169">
    <property type="component" value="Unassembled WGS sequence"/>
</dbReference>
<feature type="transmembrane region" description="Helical" evidence="2">
    <location>
        <begin position="158"/>
        <end position="176"/>
    </location>
</feature>
<dbReference type="AlphaFoldDB" id="A0A8H3IHV4"/>
<reference evidence="3" key="1">
    <citation type="submission" date="2021-03" db="EMBL/GenBank/DDBJ databases">
        <authorList>
            <person name="Tagirdzhanova G."/>
        </authorList>
    </citation>
    <scope>NUCLEOTIDE SEQUENCE</scope>
</reference>
<dbReference type="PANTHER" id="PTHR38402:SF1">
    <property type="entry name" value="MITOCHONDRIAL OUTER MEMBRANE PROTEIN OM14"/>
    <property type="match status" value="1"/>
</dbReference>
<gene>
    <name evidence="3" type="ORF">GOMPHAMPRED_005171</name>
</gene>
<evidence type="ECO:0008006" key="5">
    <source>
        <dbReference type="Google" id="ProtNLM"/>
    </source>
</evidence>
<dbReference type="PANTHER" id="PTHR38402">
    <property type="entry name" value="MITOCHONDRIAL OUTER MEMBRANE PROTEIN OM14"/>
    <property type="match status" value="1"/>
</dbReference>
<organism evidence="3 4">
    <name type="scientific">Gomphillus americanus</name>
    <dbReference type="NCBI Taxonomy" id="1940652"/>
    <lineage>
        <taxon>Eukaryota</taxon>
        <taxon>Fungi</taxon>
        <taxon>Dikarya</taxon>
        <taxon>Ascomycota</taxon>
        <taxon>Pezizomycotina</taxon>
        <taxon>Lecanoromycetes</taxon>
        <taxon>OSLEUM clade</taxon>
        <taxon>Ostropomycetidae</taxon>
        <taxon>Ostropales</taxon>
        <taxon>Graphidaceae</taxon>
        <taxon>Gomphilloideae</taxon>
        <taxon>Gomphillus</taxon>
    </lineage>
</organism>
<dbReference type="EMBL" id="CAJPDQ010000030">
    <property type="protein sequence ID" value="CAF9928582.1"/>
    <property type="molecule type" value="Genomic_DNA"/>
</dbReference>